<dbReference type="InterPro" id="IPR031684">
    <property type="entry name" value="LLCFC1"/>
</dbReference>
<proteinExistence type="predicted"/>
<evidence type="ECO:0000313" key="1">
    <source>
        <dbReference type="Ensembl" id="ENSANAP00000003311.1"/>
    </source>
</evidence>
<dbReference type="OMA" id="HFMASSV"/>
<protein>
    <submittedName>
        <fullName evidence="1">LLLL and CFNLAS motif containing 1</fullName>
    </submittedName>
</protein>
<dbReference type="AlphaFoldDB" id="A0A2K5C3N1"/>
<dbReference type="Pfam" id="PF15838">
    <property type="entry name" value="LLCFC1"/>
    <property type="match status" value="1"/>
</dbReference>
<keyword evidence="2" id="KW-1185">Reference proteome</keyword>
<reference evidence="1" key="2">
    <citation type="submission" date="2025-09" db="UniProtKB">
        <authorList>
            <consortium name="Ensembl"/>
        </authorList>
    </citation>
    <scope>IDENTIFICATION</scope>
</reference>
<organism evidence="1 2">
    <name type="scientific">Aotus nancymaae</name>
    <name type="common">Ma's night monkey</name>
    <dbReference type="NCBI Taxonomy" id="37293"/>
    <lineage>
        <taxon>Eukaryota</taxon>
        <taxon>Metazoa</taxon>
        <taxon>Chordata</taxon>
        <taxon>Craniata</taxon>
        <taxon>Vertebrata</taxon>
        <taxon>Euteleostomi</taxon>
        <taxon>Mammalia</taxon>
        <taxon>Eutheria</taxon>
        <taxon>Euarchontoglires</taxon>
        <taxon>Primates</taxon>
        <taxon>Haplorrhini</taxon>
        <taxon>Platyrrhini</taxon>
        <taxon>Aotidae</taxon>
        <taxon>Aotus</taxon>
    </lineage>
</organism>
<accession>A0A2K5C3N1</accession>
<dbReference type="Ensembl" id="ENSANAT00000020937.1">
    <property type="protein sequence ID" value="ENSANAP00000003311.1"/>
    <property type="gene ID" value="ENSANAG00000019596.1"/>
</dbReference>
<dbReference type="PANTHER" id="PTHR37348:SF1">
    <property type="entry name" value="SPERM-EGG FUSION PROTEIN LLCFC1"/>
    <property type="match status" value="1"/>
</dbReference>
<evidence type="ECO:0000313" key="2">
    <source>
        <dbReference type="Proteomes" id="UP000233020"/>
    </source>
</evidence>
<reference evidence="1" key="1">
    <citation type="submission" date="2025-08" db="UniProtKB">
        <authorList>
            <consortium name="Ensembl"/>
        </authorList>
    </citation>
    <scope>IDENTIFICATION</scope>
</reference>
<dbReference type="STRING" id="37293.ENSANAP00000003311"/>
<dbReference type="GO" id="GO:0007342">
    <property type="term" value="P:fusion of sperm to egg plasma membrane involved in single fertilization"/>
    <property type="evidence" value="ECO:0007669"/>
    <property type="project" value="InterPro"/>
</dbReference>
<gene>
    <name evidence="1" type="primary">LLCFC1</name>
</gene>
<name>A0A2K5C3N1_AOTNA</name>
<sequence>MGQEVRGGCWALGAGGGQRQWVGKSMPPLAPQLCRAAFLVAILLLLQVKPLKGSPVPKDRSQTEKTTFAEQNQEQFEEHFVASSVGEMWQAVDMAQQEDDETSKTAAVHHHSFHLSFCFSLASVMVFLGGPLRLPFLDICFCFTLTH</sequence>
<dbReference type="Proteomes" id="UP000233020">
    <property type="component" value="Unplaced"/>
</dbReference>
<dbReference type="GeneTree" id="ENSGT00390000018785"/>
<dbReference type="PANTHER" id="PTHR37348">
    <property type="entry name" value="LLLL AND CFNLAS MOTIF-CONTAINING PROTEIN 1"/>
    <property type="match status" value="1"/>
</dbReference>